<evidence type="ECO:0000259" key="4">
    <source>
        <dbReference type="PROSITE" id="PS50949"/>
    </source>
</evidence>
<proteinExistence type="predicted"/>
<dbReference type="Pfam" id="PF00392">
    <property type="entry name" value="GntR"/>
    <property type="match status" value="1"/>
</dbReference>
<dbReference type="PRINTS" id="PR00035">
    <property type="entry name" value="HTHGNTR"/>
</dbReference>
<evidence type="ECO:0000256" key="2">
    <source>
        <dbReference type="ARBA" id="ARBA00023125"/>
    </source>
</evidence>
<dbReference type="InterPro" id="IPR000524">
    <property type="entry name" value="Tscrpt_reg_HTH_GntR"/>
</dbReference>
<dbReference type="SUPFAM" id="SSF64288">
    <property type="entry name" value="Chorismate lyase-like"/>
    <property type="match status" value="1"/>
</dbReference>
<evidence type="ECO:0000313" key="5">
    <source>
        <dbReference type="EMBL" id="MUK87504.1"/>
    </source>
</evidence>
<evidence type="ECO:0000256" key="3">
    <source>
        <dbReference type="ARBA" id="ARBA00023163"/>
    </source>
</evidence>
<dbReference type="CDD" id="cd07377">
    <property type="entry name" value="WHTH_GntR"/>
    <property type="match status" value="1"/>
</dbReference>
<dbReference type="PANTHER" id="PTHR44846:SF1">
    <property type="entry name" value="MANNOSYL-D-GLYCERATE TRANSPORT_METABOLISM SYSTEM REPRESSOR MNGR-RELATED"/>
    <property type="match status" value="1"/>
</dbReference>
<dbReference type="AlphaFoldDB" id="A0A6N8FGW9"/>
<protein>
    <submittedName>
        <fullName evidence="5">UTRA domain-containing protein</fullName>
    </submittedName>
</protein>
<accession>A0A6N8FGW9</accession>
<dbReference type="EMBL" id="WOCA01000002">
    <property type="protein sequence ID" value="MUK87504.1"/>
    <property type="molecule type" value="Genomic_DNA"/>
</dbReference>
<dbReference type="GO" id="GO:0003677">
    <property type="term" value="F:DNA binding"/>
    <property type="evidence" value="ECO:0007669"/>
    <property type="project" value="UniProtKB-KW"/>
</dbReference>
<dbReference type="InterPro" id="IPR050679">
    <property type="entry name" value="Bact_HTH_transcr_reg"/>
</dbReference>
<dbReference type="GO" id="GO:0045892">
    <property type="term" value="P:negative regulation of DNA-templated transcription"/>
    <property type="evidence" value="ECO:0007669"/>
    <property type="project" value="TreeGrafter"/>
</dbReference>
<keyword evidence="1" id="KW-0805">Transcription regulation</keyword>
<evidence type="ECO:0000313" key="6">
    <source>
        <dbReference type="Proteomes" id="UP000469125"/>
    </source>
</evidence>
<dbReference type="SMART" id="SM00866">
    <property type="entry name" value="UTRA"/>
    <property type="match status" value="1"/>
</dbReference>
<sequence length="239" mass="27827">MINKNAPHPLYHQVKDHLEAKIVSGEWPKGFQIPTEKELAERFEVSTITIKRAVLELVHQGVLYRQRGKGTFVTSKKETDLQSLVTLKYGQKEGVKHPHHTKEFHTQEANLLIAKLLEVDEEDKVYKLSRIKMNDSMPIGLEYTYLPVKLLPDLKEEMIQDELLYSVLQNHYSIELGKAKIYFSTLTANEAEAELLQIPVGEQLFVIERFTRTVQGEVIEYSKFIVRQEHYQFYIEVNI</sequence>
<keyword evidence="2" id="KW-0238">DNA-binding</keyword>
<dbReference type="PROSITE" id="PS50949">
    <property type="entry name" value="HTH_GNTR"/>
    <property type="match status" value="1"/>
</dbReference>
<dbReference type="SMART" id="SM00345">
    <property type="entry name" value="HTH_GNTR"/>
    <property type="match status" value="1"/>
</dbReference>
<dbReference type="RefSeq" id="WP_155667251.1">
    <property type="nucleotide sequence ID" value="NZ_WOCA01000002.1"/>
</dbReference>
<evidence type="ECO:0000256" key="1">
    <source>
        <dbReference type="ARBA" id="ARBA00023015"/>
    </source>
</evidence>
<dbReference type="InterPro" id="IPR011663">
    <property type="entry name" value="UTRA"/>
</dbReference>
<dbReference type="Pfam" id="PF07702">
    <property type="entry name" value="UTRA"/>
    <property type="match status" value="1"/>
</dbReference>
<dbReference type="InterPro" id="IPR036388">
    <property type="entry name" value="WH-like_DNA-bd_sf"/>
</dbReference>
<dbReference type="Proteomes" id="UP000469125">
    <property type="component" value="Unassembled WGS sequence"/>
</dbReference>
<gene>
    <name evidence="5" type="ORF">GMD78_03700</name>
</gene>
<reference evidence="5 6" key="1">
    <citation type="submission" date="2019-11" db="EMBL/GenBank/DDBJ databases">
        <authorList>
            <person name="Li X."/>
        </authorList>
    </citation>
    <scope>NUCLEOTIDE SEQUENCE [LARGE SCALE GENOMIC DNA]</scope>
    <source>
        <strain evidence="5 6">L9</strain>
    </source>
</reference>
<keyword evidence="6" id="KW-1185">Reference proteome</keyword>
<organism evidence="5 6">
    <name type="scientific">Ornithinibacillus caprae</name>
    <dbReference type="NCBI Taxonomy" id="2678566"/>
    <lineage>
        <taxon>Bacteria</taxon>
        <taxon>Bacillati</taxon>
        <taxon>Bacillota</taxon>
        <taxon>Bacilli</taxon>
        <taxon>Bacillales</taxon>
        <taxon>Bacillaceae</taxon>
        <taxon>Ornithinibacillus</taxon>
    </lineage>
</organism>
<dbReference type="FunFam" id="1.10.10.10:FF:000079">
    <property type="entry name" value="GntR family transcriptional regulator"/>
    <property type="match status" value="1"/>
</dbReference>
<comment type="caution">
    <text evidence="5">The sequence shown here is derived from an EMBL/GenBank/DDBJ whole genome shotgun (WGS) entry which is preliminary data.</text>
</comment>
<dbReference type="PANTHER" id="PTHR44846">
    <property type="entry name" value="MANNOSYL-D-GLYCERATE TRANSPORT/METABOLISM SYSTEM REPRESSOR MNGR-RELATED"/>
    <property type="match status" value="1"/>
</dbReference>
<dbReference type="Gene3D" id="3.40.1410.10">
    <property type="entry name" value="Chorismate lyase-like"/>
    <property type="match status" value="1"/>
</dbReference>
<keyword evidence="3" id="KW-0804">Transcription</keyword>
<dbReference type="Gene3D" id="1.10.10.10">
    <property type="entry name" value="Winged helix-like DNA-binding domain superfamily/Winged helix DNA-binding domain"/>
    <property type="match status" value="1"/>
</dbReference>
<name>A0A6N8FGW9_9BACI</name>
<dbReference type="SUPFAM" id="SSF46785">
    <property type="entry name" value="Winged helix' DNA-binding domain"/>
    <property type="match status" value="1"/>
</dbReference>
<dbReference type="GO" id="GO:0003700">
    <property type="term" value="F:DNA-binding transcription factor activity"/>
    <property type="evidence" value="ECO:0007669"/>
    <property type="project" value="InterPro"/>
</dbReference>
<dbReference type="InterPro" id="IPR028978">
    <property type="entry name" value="Chorismate_lyase_/UTRA_dom_sf"/>
</dbReference>
<feature type="domain" description="HTH gntR-type" evidence="4">
    <location>
        <begin position="8"/>
        <end position="76"/>
    </location>
</feature>
<dbReference type="InterPro" id="IPR036390">
    <property type="entry name" value="WH_DNA-bd_sf"/>
</dbReference>